<organism evidence="3 4">
    <name type="scientific">Dipteronia dyeriana</name>
    <dbReference type="NCBI Taxonomy" id="168575"/>
    <lineage>
        <taxon>Eukaryota</taxon>
        <taxon>Viridiplantae</taxon>
        <taxon>Streptophyta</taxon>
        <taxon>Embryophyta</taxon>
        <taxon>Tracheophyta</taxon>
        <taxon>Spermatophyta</taxon>
        <taxon>Magnoliopsida</taxon>
        <taxon>eudicotyledons</taxon>
        <taxon>Gunneridae</taxon>
        <taxon>Pentapetalae</taxon>
        <taxon>rosids</taxon>
        <taxon>malvids</taxon>
        <taxon>Sapindales</taxon>
        <taxon>Sapindaceae</taxon>
        <taxon>Hippocastanoideae</taxon>
        <taxon>Acereae</taxon>
        <taxon>Dipteronia</taxon>
    </lineage>
</organism>
<keyword evidence="1" id="KW-1133">Transmembrane helix</keyword>
<dbReference type="Proteomes" id="UP001280121">
    <property type="component" value="Unassembled WGS sequence"/>
</dbReference>
<proteinExistence type="predicted"/>
<gene>
    <name evidence="3" type="ORF">Ddye_031511</name>
</gene>
<dbReference type="GO" id="GO:0004523">
    <property type="term" value="F:RNA-DNA hybrid ribonuclease activity"/>
    <property type="evidence" value="ECO:0007669"/>
    <property type="project" value="InterPro"/>
</dbReference>
<dbReference type="InterPro" id="IPR052929">
    <property type="entry name" value="RNase_H-like_EbsB-rel"/>
</dbReference>
<evidence type="ECO:0000313" key="3">
    <source>
        <dbReference type="EMBL" id="KAK2636719.1"/>
    </source>
</evidence>
<dbReference type="PANTHER" id="PTHR47074:SF11">
    <property type="entry name" value="REVERSE TRANSCRIPTASE-LIKE PROTEIN"/>
    <property type="match status" value="1"/>
</dbReference>
<dbReference type="PANTHER" id="PTHR47074">
    <property type="entry name" value="BNAC02G40300D PROTEIN"/>
    <property type="match status" value="1"/>
</dbReference>
<comment type="caution">
    <text evidence="3">The sequence shown here is derived from an EMBL/GenBank/DDBJ whole genome shotgun (WGS) entry which is preliminary data.</text>
</comment>
<accession>A0AAD9WME6</accession>
<dbReference type="InterPro" id="IPR002156">
    <property type="entry name" value="RNaseH_domain"/>
</dbReference>
<dbReference type="EMBL" id="JANJYI010000009">
    <property type="protein sequence ID" value="KAK2636719.1"/>
    <property type="molecule type" value="Genomic_DNA"/>
</dbReference>
<reference evidence="3" key="1">
    <citation type="journal article" date="2023" name="Plant J.">
        <title>Genome sequences and population genomics provide insights into the demographic history, inbreeding, and mutation load of two 'living fossil' tree species of Dipteronia.</title>
        <authorList>
            <person name="Feng Y."/>
            <person name="Comes H.P."/>
            <person name="Chen J."/>
            <person name="Zhu S."/>
            <person name="Lu R."/>
            <person name="Zhang X."/>
            <person name="Li P."/>
            <person name="Qiu J."/>
            <person name="Olsen K.M."/>
            <person name="Qiu Y."/>
        </authorList>
    </citation>
    <scope>NUCLEOTIDE SEQUENCE</scope>
    <source>
        <strain evidence="3">KIB01</strain>
    </source>
</reference>
<keyword evidence="1" id="KW-0472">Membrane</keyword>
<protein>
    <recommendedName>
        <fullName evidence="2">RNase H type-1 domain-containing protein</fullName>
    </recommendedName>
</protein>
<feature type="transmembrane region" description="Helical" evidence="1">
    <location>
        <begin position="83"/>
        <end position="107"/>
    </location>
</feature>
<evidence type="ECO:0000313" key="4">
    <source>
        <dbReference type="Proteomes" id="UP001280121"/>
    </source>
</evidence>
<keyword evidence="1" id="KW-0812">Transmembrane</keyword>
<dbReference type="InterPro" id="IPR044730">
    <property type="entry name" value="RNase_H-like_dom_plant"/>
</dbReference>
<evidence type="ECO:0000259" key="2">
    <source>
        <dbReference type="Pfam" id="PF13456"/>
    </source>
</evidence>
<evidence type="ECO:0000256" key="1">
    <source>
        <dbReference type="SAM" id="Phobius"/>
    </source>
</evidence>
<name>A0AAD9WME6_9ROSI</name>
<dbReference type="GO" id="GO:0003676">
    <property type="term" value="F:nucleic acid binding"/>
    <property type="evidence" value="ECO:0007669"/>
    <property type="project" value="InterPro"/>
</dbReference>
<keyword evidence="4" id="KW-1185">Reference proteome</keyword>
<feature type="domain" description="RNase H type-1" evidence="2">
    <location>
        <begin position="11"/>
        <end position="82"/>
    </location>
</feature>
<dbReference type="AlphaFoldDB" id="A0AAD9WME6"/>
<dbReference type="CDD" id="cd06222">
    <property type="entry name" value="RNase_H_like"/>
    <property type="match status" value="1"/>
</dbReference>
<dbReference type="Pfam" id="PF13456">
    <property type="entry name" value="RVT_3"/>
    <property type="match status" value="1"/>
</dbReference>
<sequence length="120" mass="13243">MLPLVGFYKVNTDAIVIGDQQPIGVGVIIRDANGCIMVSSTHWFATSFSPPVDEASTILKGLQTVISFGYLPVILESDAKCSISLFLLFIELLIWLLMALPNLVNVLRFIKFGMRRSLLV</sequence>